<dbReference type="SUPFAM" id="SSF56112">
    <property type="entry name" value="Protein kinase-like (PK-like)"/>
    <property type="match status" value="1"/>
</dbReference>
<evidence type="ECO:0000259" key="1">
    <source>
        <dbReference type="PROSITE" id="PS50011"/>
    </source>
</evidence>
<dbReference type="Gene3D" id="3.30.200.20">
    <property type="entry name" value="Phosphorylase Kinase, domain 1"/>
    <property type="match status" value="1"/>
</dbReference>
<organism evidence="2 3">
    <name type="scientific">Pythium insidiosum</name>
    <name type="common">Pythiosis disease agent</name>
    <dbReference type="NCBI Taxonomy" id="114742"/>
    <lineage>
        <taxon>Eukaryota</taxon>
        <taxon>Sar</taxon>
        <taxon>Stramenopiles</taxon>
        <taxon>Oomycota</taxon>
        <taxon>Peronosporomycetes</taxon>
        <taxon>Pythiales</taxon>
        <taxon>Pythiaceae</taxon>
        <taxon>Pythium</taxon>
    </lineage>
</organism>
<dbReference type="PIRSF" id="PIRSF000654">
    <property type="entry name" value="Integrin-linked_kinase"/>
    <property type="match status" value="1"/>
</dbReference>
<dbReference type="PROSITE" id="PS50011">
    <property type="entry name" value="PROTEIN_KINASE_DOM"/>
    <property type="match status" value="1"/>
</dbReference>
<dbReference type="InterPro" id="IPR011009">
    <property type="entry name" value="Kinase-like_dom_sf"/>
</dbReference>
<keyword evidence="3" id="KW-1185">Reference proteome</keyword>
<dbReference type="Gene3D" id="1.10.510.10">
    <property type="entry name" value="Transferase(Phosphotransferase) domain 1"/>
    <property type="match status" value="1"/>
</dbReference>
<dbReference type="InterPro" id="IPR000719">
    <property type="entry name" value="Prot_kinase_dom"/>
</dbReference>
<sequence>MPEPGAADEPVRNDVGKLLQQPEIARIRLSMSHLRVDKKLSHGAYGEVFMGQYDRQQVAIKRLSPHHRNNLRHLQCFLSEAKLMAVMRHDRIIAFVGVGWSDPLDIHVVTEYMNGGDLRALLQQFKSEGRPMGFDLEKLKIALHIIEALMYLHSRRPQVLHRDLKSRNVLLSSTLDAKLIDFGVSRERADQTMTNGVGTVRWMAPEVMEGGRYGASADIFSFGAVVSELDTHLLPYEAPGAEPLSNPAVITQVSINKLKVAFTEDETHPMVRLARECMAFEASERPKTSVVLSRMRAIYATANGEDCDAYDV</sequence>
<dbReference type="InterPro" id="IPR051681">
    <property type="entry name" value="Ser/Thr_Kinases-Pseudokinases"/>
</dbReference>
<comment type="caution">
    <text evidence="2">The sequence shown here is derived from an EMBL/GenBank/DDBJ whole genome shotgun (WGS) entry which is preliminary data.</text>
</comment>
<feature type="domain" description="Protein kinase" evidence="1">
    <location>
        <begin position="34"/>
        <end position="299"/>
    </location>
</feature>
<dbReference type="AlphaFoldDB" id="A0AAD5Q3T3"/>
<evidence type="ECO:0000313" key="2">
    <source>
        <dbReference type="EMBL" id="KAJ0392237.1"/>
    </source>
</evidence>
<proteinExistence type="predicted"/>
<dbReference type="InterPro" id="IPR001245">
    <property type="entry name" value="Ser-Thr/Tyr_kinase_cat_dom"/>
</dbReference>
<evidence type="ECO:0000313" key="3">
    <source>
        <dbReference type="Proteomes" id="UP001209570"/>
    </source>
</evidence>
<dbReference type="InterPro" id="IPR008271">
    <property type="entry name" value="Ser/Thr_kinase_AS"/>
</dbReference>
<dbReference type="GO" id="GO:0004674">
    <property type="term" value="F:protein serine/threonine kinase activity"/>
    <property type="evidence" value="ECO:0007669"/>
    <property type="project" value="TreeGrafter"/>
</dbReference>
<name>A0AAD5Q3T3_PYTIN</name>
<dbReference type="Proteomes" id="UP001209570">
    <property type="component" value="Unassembled WGS sequence"/>
</dbReference>
<dbReference type="PANTHER" id="PTHR44329">
    <property type="entry name" value="SERINE/THREONINE-PROTEIN KINASE TNNI3K-RELATED"/>
    <property type="match status" value="1"/>
</dbReference>
<reference evidence="2" key="1">
    <citation type="submission" date="2021-12" db="EMBL/GenBank/DDBJ databases">
        <title>Prjna785345.</title>
        <authorList>
            <person name="Rujirawat T."/>
            <person name="Krajaejun T."/>
        </authorList>
    </citation>
    <scope>NUCLEOTIDE SEQUENCE</scope>
    <source>
        <strain evidence="2">Pi057C3</strain>
    </source>
</reference>
<dbReference type="GO" id="GO:0005524">
    <property type="term" value="F:ATP binding"/>
    <property type="evidence" value="ECO:0007669"/>
    <property type="project" value="InterPro"/>
</dbReference>
<dbReference type="PROSITE" id="PS00108">
    <property type="entry name" value="PROTEIN_KINASE_ST"/>
    <property type="match status" value="1"/>
</dbReference>
<accession>A0AAD5Q3T3</accession>
<dbReference type="EMBL" id="JAKCXM010000683">
    <property type="protein sequence ID" value="KAJ0392237.1"/>
    <property type="molecule type" value="Genomic_DNA"/>
</dbReference>
<dbReference type="PANTHER" id="PTHR44329:SF214">
    <property type="entry name" value="PROTEIN KINASE DOMAIN-CONTAINING PROTEIN"/>
    <property type="match status" value="1"/>
</dbReference>
<dbReference type="Pfam" id="PF07714">
    <property type="entry name" value="PK_Tyr_Ser-Thr"/>
    <property type="match status" value="1"/>
</dbReference>
<gene>
    <name evidence="2" type="ORF">P43SY_003772</name>
</gene>
<protein>
    <recommendedName>
        <fullName evidence="1">Protein kinase domain-containing protein</fullName>
    </recommendedName>
</protein>
<dbReference type="SMART" id="SM00220">
    <property type="entry name" value="S_TKc"/>
    <property type="match status" value="1"/>
</dbReference>